<evidence type="ECO:0000256" key="5">
    <source>
        <dbReference type="ARBA" id="ARBA00022989"/>
    </source>
</evidence>
<feature type="region of interest" description="Disordered" evidence="7">
    <location>
        <begin position="49"/>
        <end position="85"/>
    </location>
</feature>
<evidence type="ECO:0000256" key="1">
    <source>
        <dbReference type="ARBA" id="ARBA00004651"/>
    </source>
</evidence>
<gene>
    <name evidence="12" type="ORF">GS4_18_00060</name>
</gene>
<keyword evidence="13" id="KW-1185">Reference proteome</keyword>
<feature type="domain" description="Mechanosensitive ion channel MscS C-terminal" evidence="10">
    <location>
        <begin position="214"/>
        <end position="301"/>
    </location>
</feature>
<dbReference type="EMBL" id="BANX01000018">
    <property type="protein sequence ID" value="GAC68718.1"/>
    <property type="molecule type" value="Genomic_DNA"/>
</dbReference>
<dbReference type="SUPFAM" id="SSF82861">
    <property type="entry name" value="Mechanosensitive channel protein MscS (YggB), transmembrane region"/>
    <property type="match status" value="1"/>
</dbReference>
<dbReference type="GO" id="GO:0008381">
    <property type="term" value="F:mechanosensitive monoatomic ion channel activity"/>
    <property type="evidence" value="ECO:0007669"/>
    <property type="project" value="InterPro"/>
</dbReference>
<dbReference type="InterPro" id="IPR006685">
    <property type="entry name" value="MscS_channel_2nd"/>
</dbReference>
<dbReference type="RefSeq" id="WP_007621098.1">
    <property type="nucleotide sequence ID" value="NZ_BANX01000018.1"/>
</dbReference>
<keyword evidence="5 8" id="KW-1133">Transmembrane helix</keyword>
<feature type="domain" description="Mechanosensitive ion channel MscS" evidence="9">
    <location>
        <begin position="143"/>
        <end position="207"/>
    </location>
</feature>
<accession>M0QJI2</accession>
<organism evidence="12 13">
    <name type="scientific">Gordonia soli NBRC 108243</name>
    <dbReference type="NCBI Taxonomy" id="1223545"/>
    <lineage>
        <taxon>Bacteria</taxon>
        <taxon>Bacillati</taxon>
        <taxon>Actinomycetota</taxon>
        <taxon>Actinomycetes</taxon>
        <taxon>Mycobacteriales</taxon>
        <taxon>Gordoniaceae</taxon>
        <taxon>Gordonia</taxon>
    </lineage>
</organism>
<feature type="transmembrane region" description="Helical" evidence="8">
    <location>
        <begin position="123"/>
        <end position="145"/>
    </location>
</feature>
<dbReference type="OrthoDB" id="4638917at2"/>
<evidence type="ECO:0000256" key="6">
    <source>
        <dbReference type="ARBA" id="ARBA00023136"/>
    </source>
</evidence>
<feature type="compositionally biased region" description="Basic and acidic residues" evidence="7">
    <location>
        <begin position="73"/>
        <end position="85"/>
    </location>
</feature>
<keyword evidence="4 8" id="KW-0812">Transmembrane</keyword>
<evidence type="ECO:0000313" key="13">
    <source>
        <dbReference type="Proteomes" id="UP000011666"/>
    </source>
</evidence>
<dbReference type="InterPro" id="IPR049278">
    <property type="entry name" value="MS_channel_C"/>
</dbReference>
<dbReference type="SUPFAM" id="SSF82689">
    <property type="entry name" value="Mechanosensitive channel protein MscS (YggB), C-terminal domain"/>
    <property type="match status" value="1"/>
</dbReference>
<comment type="similarity">
    <text evidence="2">Belongs to the MscS (TC 1.A.23) family.</text>
</comment>
<proteinExistence type="inferred from homology"/>
<dbReference type="Pfam" id="PF21082">
    <property type="entry name" value="MS_channel_3rd"/>
    <property type="match status" value="1"/>
</dbReference>
<comment type="caution">
    <text evidence="12">The sequence shown here is derived from an EMBL/GenBank/DDBJ whole genome shotgun (WGS) entry which is preliminary data.</text>
</comment>
<evidence type="ECO:0000259" key="11">
    <source>
        <dbReference type="Pfam" id="PF21088"/>
    </source>
</evidence>
<evidence type="ECO:0000313" key="12">
    <source>
        <dbReference type="EMBL" id="GAC68718.1"/>
    </source>
</evidence>
<feature type="transmembrane region" description="Helical" evidence="8">
    <location>
        <begin position="25"/>
        <end position="43"/>
    </location>
</feature>
<dbReference type="Pfam" id="PF21088">
    <property type="entry name" value="MS_channel_1st"/>
    <property type="match status" value="1"/>
</dbReference>
<dbReference type="FunFam" id="2.30.30.60:FF:000001">
    <property type="entry name" value="MscS Mechanosensitive ion channel"/>
    <property type="match status" value="1"/>
</dbReference>
<evidence type="ECO:0000256" key="7">
    <source>
        <dbReference type="SAM" id="MobiDB-lite"/>
    </source>
</evidence>
<dbReference type="AlphaFoldDB" id="M0QJI2"/>
<feature type="transmembrane region" description="Helical" evidence="8">
    <location>
        <begin position="97"/>
        <end position="117"/>
    </location>
</feature>
<dbReference type="PANTHER" id="PTHR30460">
    <property type="entry name" value="MODERATE CONDUCTANCE MECHANOSENSITIVE CHANNEL YBIO"/>
    <property type="match status" value="1"/>
</dbReference>
<keyword evidence="3" id="KW-1003">Cell membrane</keyword>
<evidence type="ECO:0000256" key="8">
    <source>
        <dbReference type="SAM" id="Phobius"/>
    </source>
</evidence>
<evidence type="ECO:0000259" key="9">
    <source>
        <dbReference type="Pfam" id="PF00924"/>
    </source>
</evidence>
<name>M0QJI2_9ACTN</name>
<dbReference type="Gene3D" id="3.30.70.100">
    <property type="match status" value="1"/>
</dbReference>
<sequence length="317" mass="34479">MTAQVLAFEWTDTSRQWLIENPIRIAAYFLVAIILRLILHRVIDRATRRPPGRPDAAPGSDSTKPALLRHLRDRSPRGGKDPVVAERRAQRAQTIGSVLKSTVSIILLVWFVLSALSVLGVNIAPFIASAGIIGLAIGFGAQNLVRDFVSGVFMLLEDQYGVGDIVDVGEAIGEVETVGLRITTLRDIDGTLWYVRNGEIIRVGNMSQEYAVARVEVPVALTADIDRAQEVALEAARAAIADPAVAGDVLGVPEMLGVQDVSPDMITLRLTLKTKANAQWALQRRIRRDILRAYEEHGVELPYPNGRPAGAFLGEPG</sequence>
<dbReference type="InterPro" id="IPR049142">
    <property type="entry name" value="MS_channel_1st"/>
</dbReference>
<dbReference type="Gene3D" id="1.10.287.1260">
    <property type="match status" value="1"/>
</dbReference>
<dbReference type="Gene3D" id="2.30.30.60">
    <property type="match status" value="1"/>
</dbReference>
<dbReference type="InterPro" id="IPR011014">
    <property type="entry name" value="MscS_channel_TM-2"/>
</dbReference>
<dbReference type="Proteomes" id="UP000011666">
    <property type="component" value="Unassembled WGS sequence"/>
</dbReference>
<dbReference type="InterPro" id="IPR045276">
    <property type="entry name" value="YbiO_bact"/>
</dbReference>
<dbReference type="InterPro" id="IPR011066">
    <property type="entry name" value="MscS_channel_C_sf"/>
</dbReference>
<keyword evidence="6 8" id="KW-0472">Membrane</keyword>
<dbReference type="GO" id="GO:0005886">
    <property type="term" value="C:plasma membrane"/>
    <property type="evidence" value="ECO:0007669"/>
    <property type="project" value="UniProtKB-SubCell"/>
</dbReference>
<evidence type="ECO:0000259" key="10">
    <source>
        <dbReference type="Pfam" id="PF21082"/>
    </source>
</evidence>
<dbReference type="PANTHER" id="PTHR30460:SF0">
    <property type="entry name" value="MODERATE CONDUCTANCE MECHANOSENSITIVE CHANNEL YBIO"/>
    <property type="match status" value="1"/>
</dbReference>
<evidence type="ECO:0000256" key="2">
    <source>
        <dbReference type="ARBA" id="ARBA00008017"/>
    </source>
</evidence>
<feature type="domain" description="Mechanosensitive ion channel transmembrane helices 2/3" evidence="11">
    <location>
        <begin position="103"/>
        <end position="142"/>
    </location>
</feature>
<reference evidence="12 13" key="1">
    <citation type="submission" date="2013-01" db="EMBL/GenBank/DDBJ databases">
        <title>Whole genome shotgun sequence of Gordonia soli NBRC 108243.</title>
        <authorList>
            <person name="Isaki-Nakamura S."/>
            <person name="Hosoyama A."/>
            <person name="Tsuchikane K."/>
            <person name="Ando Y."/>
            <person name="Baba S."/>
            <person name="Ohji S."/>
            <person name="Hamada M."/>
            <person name="Tamura T."/>
            <person name="Yamazoe A."/>
            <person name="Yamazaki S."/>
            <person name="Fujita N."/>
        </authorList>
    </citation>
    <scope>NUCLEOTIDE SEQUENCE [LARGE SCALE GENOMIC DNA]</scope>
    <source>
        <strain evidence="12 13">NBRC 108243</strain>
    </source>
</reference>
<protein>
    <submittedName>
        <fullName evidence="12">Putative MscS family transporter</fullName>
    </submittedName>
</protein>
<dbReference type="InterPro" id="IPR010920">
    <property type="entry name" value="LSM_dom_sf"/>
</dbReference>
<dbReference type="eggNOG" id="COG0668">
    <property type="taxonomic scope" value="Bacteria"/>
</dbReference>
<dbReference type="SUPFAM" id="SSF50182">
    <property type="entry name" value="Sm-like ribonucleoproteins"/>
    <property type="match status" value="1"/>
</dbReference>
<dbReference type="STRING" id="1223545.GS4_18_00060"/>
<comment type="subcellular location">
    <subcellularLocation>
        <location evidence="1">Cell membrane</location>
        <topology evidence="1">Multi-pass membrane protein</topology>
    </subcellularLocation>
</comment>
<dbReference type="InterPro" id="IPR023408">
    <property type="entry name" value="MscS_beta-dom_sf"/>
</dbReference>
<dbReference type="Pfam" id="PF00924">
    <property type="entry name" value="MS_channel_2nd"/>
    <property type="match status" value="1"/>
</dbReference>
<evidence type="ECO:0000256" key="3">
    <source>
        <dbReference type="ARBA" id="ARBA00022475"/>
    </source>
</evidence>
<evidence type="ECO:0000256" key="4">
    <source>
        <dbReference type="ARBA" id="ARBA00022692"/>
    </source>
</evidence>